<gene>
    <name evidence="2" type="ORF">D5071_14510</name>
</gene>
<evidence type="ECO:0000313" key="2">
    <source>
        <dbReference type="EMBL" id="RJL50224.1"/>
    </source>
</evidence>
<dbReference type="Pfam" id="PF07511">
    <property type="entry name" value="DUF1525"/>
    <property type="match status" value="1"/>
</dbReference>
<accession>A0A419AUD4</accession>
<evidence type="ECO:0000256" key="1">
    <source>
        <dbReference type="SAM" id="SignalP"/>
    </source>
</evidence>
<sequence length="135" mass="15193">MAMSSRIAAFLFLLCPASLLANPVVYTDQQHPPTNLTPETQIVWLDEPERLQRSMFGEFPASMEQATVQAQAVMRSPQWQQHENDLQAAYRGVVHAWEIGVRKYPAVVFDDRDVVYGTADVAKALAYKMQEGGRP</sequence>
<dbReference type="EMBL" id="QZDH01000033">
    <property type="protein sequence ID" value="RJL50224.1"/>
    <property type="molecule type" value="Genomic_DNA"/>
</dbReference>
<keyword evidence="1" id="KW-0732">Signal</keyword>
<evidence type="ECO:0000313" key="3">
    <source>
        <dbReference type="Proteomes" id="UP000283655"/>
    </source>
</evidence>
<dbReference type="Proteomes" id="UP000283655">
    <property type="component" value="Unassembled WGS sequence"/>
</dbReference>
<protein>
    <submittedName>
        <fullName evidence="2">TIGR03757 family integrating conjugative element protein</fullName>
    </submittedName>
</protein>
<reference evidence="2 3" key="1">
    <citation type="submission" date="2018-09" db="EMBL/GenBank/DDBJ databases">
        <title>Phylogenetic diversity of Pectobacterium and Dickeya strains causing blackleg disease of potato in Morocco.</title>
        <authorList>
            <person name="Oulghazi S."/>
            <person name="Moumni M."/>
            <person name="Faure D."/>
        </authorList>
    </citation>
    <scope>NUCLEOTIDE SEQUENCE [LARGE SCALE GENOMIC DNA]</scope>
    <source>
        <strain evidence="2 3">S1.15.11.2D</strain>
    </source>
</reference>
<proteinExistence type="predicted"/>
<name>A0A419AUD4_PECCA</name>
<feature type="chain" id="PRO_5019538514" evidence="1">
    <location>
        <begin position="22"/>
        <end position="135"/>
    </location>
</feature>
<comment type="caution">
    <text evidence="2">The sequence shown here is derived from an EMBL/GenBank/DDBJ whole genome shotgun (WGS) entry which is preliminary data.</text>
</comment>
<organism evidence="2 3">
    <name type="scientific">Pectobacterium carotovorum</name>
    <name type="common">Erwinia carotovora</name>
    <dbReference type="NCBI Taxonomy" id="554"/>
    <lineage>
        <taxon>Bacteria</taxon>
        <taxon>Pseudomonadati</taxon>
        <taxon>Pseudomonadota</taxon>
        <taxon>Gammaproteobacteria</taxon>
        <taxon>Enterobacterales</taxon>
        <taxon>Pectobacteriaceae</taxon>
        <taxon>Pectobacterium</taxon>
    </lineage>
</organism>
<dbReference type="InterPro" id="IPR011090">
    <property type="entry name" value="Integr_conj_element_PFL4709"/>
</dbReference>
<feature type="signal peptide" evidence="1">
    <location>
        <begin position="1"/>
        <end position="21"/>
    </location>
</feature>
<dbReference type="AlphaFoldDB" id="A0A419AUD4"/>
<dbReference type="NCBIfam" id="TIGR03757">
    <property type="entry name" value="conj_TIGR03757"/>
    <property type="match status" value="1"/>
</dbReference>